<dbReference type="RefSeq" id="WP_311637636.1">
    <property type="nucleotide sequence ID" value="NZ_JAVRFF010000061.1"/>
</dbReference>
<protein>
    <submittedName>
        <fullName evidence="1">Uncharacterized protein</fullName>
    </submittedName>
</protein>
<gene>
    <name evidence="1" type="ORF">RM863_35435</name>
</gene>
<accession>A0ABU2UWN1</accession>
<dbReference type="EMBL" id="JAVRFF010000061">
    <property type="protein sequence ID" value="MDT0477429.1"/>
    <property type="molecule type" value="Genomic_DNA"/>
</dbReference>
<evidence type="ECO:0000313" key="2">
    <source>
        <dbReference type="Proteomes" id="UP001180489"/>
    </source>
</evidence>
<keyword evidence="2" id="KW-1185">Reference proteome</keyword>
<proteinExistence type="predicted"/>
<comment type="caution">
    <text evidence="1">The sequence shown here is derived from an EMBL/GenBank/DDBJ whole genome shotgun (WGS) entry which is preliminary data.</text>
</comment>
<evidence type="ECO:0000313" key="1">
    <source>
        <dbReference type="EMBL" id="MDT0477429.1"/>
    </source>
</evidence>
<dbReference type="Proteomes" id="UP001180489">
    <property type="component" value="Unassembled WGS sequence"/>
</dbReference>
<organism evidence="1 2">
    <name type="scientific">Streptomyces hintoniae</name>
    <dbReference type="NCBI Taxonomy" id="3075521"/>
    <lineage>
        <taxon>Bacteria</taxon>
        <taxon>Bacillati</taxon>
        <taxon>Actinomycetota</taxon>
        <taxon>Actinomycetes</taxon>
        <taxon>Kitasatosporales</taxon>
        <taxon>Streptomycetaceae</taxon>
        <taxon>Streptomyces</taxon>
    </lineage>
</organism>
<reference evidence="1" key="1">
    <citation type="submission" date="2024-05" db="EMBL/GenBank/DDBJ databases">
        <title>30 novel species of actinomycetes from the DSMZ collection.</title>
        <authorList>
            <person name="Nouioui I."/>
        </authorList>
    </citation>
    <scope>NUCLEOTIDE SEQUENCE</scope>
    <source>
        <strain evidence="1">DSM 41014</strain>
    </source>
</reference>
<sequence>MDEFQLGVVWVKVDIGPGPIMVFDVNEAAGRDATGQILVVDG</sequence>
<name>A0ABU2UWN1_9ACTN</name>